<dbReference type="GO" id="GO:0071038">
    <property type="term" value="P:TRAMP-dependent tRNA surveillance pathway"/>
    <property type="evidence" value="ECO:0007669"/>
    <property type="project" value="TreeGrafter"/>
</dbReference>
<evidence type="ECO:0000259" key="8">
    <source>
        <dbReference type="Pfam" id="PF03725"/>
    </source>
</evidence>
<dbReference type="GO" id="GO:0000177">
    <property type="term" value="C:cytoplasmic exosome (RNase complex)"/>
    <property type="evidence" value="ECO:0007669"/>
    <property type="project" value="TreeGrafter"/>
</dbReference>
<name>A0AAV5E0E2_ELECO</name>
<reference evidence="9" key="1">
    <citation type="journal article" date="2018" name="DNA Res.">
        <title>Multiple hybrid de novo genome assembly of finger millet, an orphan allotetraploid crop.</title>
        <authorList>
            <person name="Hatakeyama M."/>
            <person name="Aluri S."/>
            <person name="Balachadran M.T."/>
            <person name="Sivarajan S.R."/>
            <person name="Patrignani A."/>
            <person name="Gruter S."/>
            <person name="Poveda L."/>
            <person name="Shimizu-Inatsugi R."/>
            <person name="Baeten J."/>
            <person name="Francoijs K.J."/>
            <person name="Nataraja K.N."/>
            <person name="Reddy Y.A.N."/>
            <person name="Phadnis S."/>
            <person name="Ravikumar R.L."/>
            <person name="Schlapbach R."/>
            <person name="Sreeman S.M."/>
            <person name="Shimizu K.K."/>
        </authorList>
    </citation>
    <scope>NUCLEOTIDE SEQUENCE</scope>
</reference>
<evidence type="ECO:0000256" key="1">
    <source>
        <dbReference type="ARBA" id="ARBA00004496"/>
    </source>
</evidence>
<dbReference type="GO" id="GO:0071028">
    <property type="term" value="P:nuclear mRNA surveillance"/>
    <property type="evidence" value="ECO:0007669"/>
    <property type="project" value="TreeGrafter"/>
</dbReference>
<reference evidence="9" key="2">
    <citation type="submission" date="2021-12" db="EMBL/GenBank/DDBJ databases">
        <title>Resequencing data analysis of finger millet.</title>
        <authorList>
            <person name="Hatakeyama M."/>
            <person name="Aluri S."/>
            <person name="Balachadran M.T."/>
            <person name="Sivarajan S.R."/>
            <person name="Poveda L."/>
            <person name="Shimizu-Inatsugi R."/>
            <person name="Schlapbach R."/>
            <person name="Sreeman S.M."/>
            <person name="Shimizu K.K."/>
        </authorList>
    </citation>
    <scope>NUCLEOTIDE SEQUENCE</scope>
</reference>
<dbReference type="InterPro" id="IPR027408">
    <property type="entry name" value="PNPase/RNase_PH_dom_sf"/>
</dbReference>
<protein>
    <recommendedName>
        <fullName evidence="6">Ribosomal RNA-processing protein 42</fullName>
    </recommendedName>
</protein>
<dbReference type="GO" id="GO:0005730">
    <property type="term" value="C:nucleolus"/>
    <property type="evidence" value="ECO:0007669"/>
    <property type="project" value="UniProtKB-SubCell"/>
</dbReference>
<evidence type="ECO:0000313" key="9">
    <source>
        <dbReference type="EMBL" id="GJN16172.1"/>
    </source>
</evidence>
<dbReference type="InterPro" id="IPR020568">
    <property type="entry name" value="Ribosomal_Su5_D2-typ_SF"/>
</dbReference>
<sequence length="278" mass="29562">MGDGGTICRNIVGEEALVRAGRALEFAGDVHRRYSGFLRQDSPLRSTMVGLSEEEKYFIHGGIAQDIRTDGRQRLQFRALSVETGFIASFHRFLGLYPSVANGSARVRLGGTEVIASVKAELGKPSILIPNRGKVNIFVDCSPTAEPTFQVCWDLYIDGLVISSDGNLVGTLAAAIKVALSDTGIPKVNVSVGAASDDESELDVSDEEFLQFDTSSVPVIITLTEVGGQYFVDATSEEESQISSAVSVSVNRHGDICGVTKRGGTGLDSEIAAAQAEE</sequence>
<proteinExistence type="inferred from homology"/>
<dbReference type="GO" id="GO:0071035">
    <property type="term" value="P:nuclear polyadenylation-dependent rRNA catabolic process"/>
    <property type="evidence" value="ECO:0007669"/>
    <property type="project" value="TreeGrafter"/>
</dbReference>
<dbReference type="AlphaFoldDB" id="A0AAV5E0E2"/>
<comment type="caution">
    <text evidence="9">The sequence shown here is derived from an EMBL/GenBank/DDBJ whole genome shotgun (WGS) entry which is preliminary data.</text>
</comment>
<dbReference type="InterPro" id="IPR050590">
    <property type="entry name" value="Exosome_comp_Rrp42_subfam"/>
</dbReference>
<dbReference type="Proteomes" id="UP001054889">
    <property type="component" value="Unassembled WGS sequence"/>
</dbReference>
<dbReference type="PANTHER" id="PTHR11097">
    <property type="entry name" value="EXOSOME COMPLEX EXONUCLEASE RIBOSOMAL RNA PROCESSING PROTEIN"/>
    <property type="match status" value="1"/>
</dbReference>
<dbReference type="GO" id="GO:0016075">
    <property type="term" value="P:rRNA catabolic process"/>
    <property type="evidence" value="ECO:0007669"/>
    <property type="project" value="TreeGrafter"/>
</dbReference>
<evidence type="ECO:0000256" key="4">
    <source>
        <dbReference type="ARBA" id="ARBA00022490"/>
    </source>
</evidence>
<dbReference type="InterPro" id="IPR015847">
    <property type="entry name" value="ExoRNase_PH_dom2"/>
</dbReference>
<evidence type="ECO:0000256" key="2">
    <source>
        <dbReference type="ARBA" id="ARBA00004604"/>
    </source>
</evidence>
<keyword evidence="10" id="KW-1185">Reference proteome</keyword>
<dbReference type="InterPro" id="IPR036345">
    <property type="entry name" value="ExoRNase_PH_dom2_sf"/>
</dbReference>
<feature type="domain" description="Exoribonuclease phosphorolytic" evidence="7">
    <location>
        <begin position="76"/>
        <end position="149"/>
    </location>
</feature>
<dbReference type="EMBL" id="BQKI01000072">
    <property type="protein sequence ID" value="GJN16172.1"/>
    <property type="molecule type" value="Genomic_DNA"/>
</dbReference>
<dbReference type="PANTHER" id="PTHR11097:SF8">
    <property type="entry name" value="EXOSOME COMPLEX COMPONENT RRP42"/>
    <property type="match status" value="1"/>
</dbReference>
<dbReference type="SUPFAM" id="SSF55666">
    <property type="entry name" value="Ribonuclease PH domain 2-like"/>
    <property type="match status" value="1"/>
</dbReference>
<evidence type="ECO:0000256" key="3">
    <source>
        <dbReference type="ARBA" id="ARBA00006678"/>
    </source>
</evidence>
<dbReference type="GO" id="GO:0000467">
    <property type="term" value="P:exonucleolytic trimming to generate mature 3'-end of 5.8S rRNA from tricistronic rRNA transcript (SSU-rRNA, 5.8S rRNA, LSU-rRNA)"/>
    <property type="evidence" value="ECO:0007669"/>
    <property type="project" value="TreeGrafter"/>
</dbReference>
<dbReference type="Pfam" id="PF01138">
    <property type="entry name" value="RNase_PH"/>
    <property type="match status" value="1"/>
</dbReference>
<dbReference type="GO" id="GO:0034476">
    <property type="term" value="P:U5 snRNA 3'-end processing"/>
    <property type="evidence" value="ECO:0007669"/>
    <property type="project" value="TreeGrafter"/>
</dbReference>
<dbReference type="GO" id="GO:0034475">
    <property type="term" value="P:U4 snRNA 3'-end processing"/>
    <property type="evidence" value="ECO:0007669"/>
    <property type="project" value="TreeGrafter"/>
</dbReference>
<accession>A0AAV5E0E2</accession>
<keyword evidence="5" id="KW-0271">Exosome</keyword>
<evidence type="ECO:0000256" key="5">
    <source>
        <dbReference type="ARBA" id="ARBA00022835"/>
    </source>
</evidence>
<keyword evidence="4" id="KW-0963">Cytoplasm</keyword>
<dbReference type="Gene3D" id="3.30.230.70">
    <property type="entry name" value="GHMP Kinase, N-terminal domain"/>
    <property type="match status" value="2"/>
</dbReference>
<evidence type="ECO:0000313" key="10">
    <source>
        <dbReference type="Proteomes" id="UP001054889"/>
    </source>
</evidence>
<organism evidence="9 10">
    <name type="scientific">Eleusine coracana subsp. coracana</name>
    <dbReference type="NCBI Taxonomy" id="191504"/>
    <lineage>
        <taxon>Eukaryota</taxon>
        <taxon>Viridiplantae</taxon>
        <taxon>Streptophyta</taxon>
        <taxon>Embryophyta</taxon>
        <taxon>Tracheophyta</taxon>
        <taxon>Spermatophyta</taxon>
        <taxon>Magnoliopsida</taxon>
        <taxon>Liliopsida</taxon>
        <taxon>Poales</taxon>
        <taxon>Poaceae</taxon>
        <taxon>PACMAD clade</taxon>
        <taxon>Chloridoideae</taxon>
        <taxon>Cynodonteae</taxon>
        <taxon>Eleusininae</taxon>
        <taxon>Eleusine</taxon>
    </lineage>
</organism>
<dbReference type="GO" id="GO:0000176">
    <property type="term" value="C:nuclear exosome (RNase complex)"/>
    <property type="evidence" value="ECO:0007669"/>
    <property type="project" value="TreeGrafter"/>
</dbReference>
<dbReference type="GO" id="GO:0034473">
    <property type="term" value="P:U1 snRNA 3'-end processing"/>
    <property type="evidence" value="ECO:0007669"/>
    <property type="project" value="TreeGrafter"/>
</dbReference>
<dbReference type="GO" id="GO:0035925">
    <property type="term" value="F:mRNA 3'-UTR AU-rich region binding"/>
    <property type="evidence" value="ECO:0007669"/>
    <property type="project" value="TreeGrafter"/>
</dbReference>
<dbReference type="InterPro" id="IPR001247">
    <property type="entry name" value="ExoRNase_PH_dom1"/>
</dbReference>
<dbReference type="Pfam" id="PF03725">
    <property type="entry name" value="RNase_PH_C"/>
    <property type="match status" value="1"/>
</dbReference>
<feature type="domain" description="Exoribonuclease phosphorolytic" evidence="8">
    <location>
        <begin position="217"/>
        <end position="270"/>
    </location>
</feature>
<gene>
    <name evidence="9" type="primary">gb03132</name>
    <name evidence="9" type="ORF">PR202_gb03132</name>
</gene>
<evidence type="ECO:0000259" key="7">
    <source>
        <dbReference type="Pfam" id="PF01138"/>
    </source>
</evidence>
<comment type="similarity">
    <text evidence="3">Belongs to the RNase PH family.</text>
</comment>
<comment type="subcellular location">
    <subcellularLocation>
        <location evidence="1">Cytoplasm</location>
    </subcellularLocation>
    <subcellularLocation>
        <location evidence="2">Nucleus</location>
        <location evidence="2">Nucleolus</location>
    </subcellularLocation>
</comment>
<dbReference type="SUPFAM" id="SSF54211">
    <property type="entry name" value="Ribosomal protein S5 domain 2-like"/>
    <property type="match status" value="1"/>
</dbReference>
<evidence type="ECO:0000256" key="6">
    <source>
        <dbReference type="ARBA" id="ARBA00042523"/>
    </source>
</evidence>
<dbReference type="CDD" id="cd11367">
    <property type="entry name" value="RNase_PH_RRP42"/>
    <property type="match status" value="1"/>
</dbReference>